<evidence type="ECO:0000256" key="2">
    <source>
        <dbReference type="SAM" id="SignalP"/>
    </source>
</evidence>
<keyword evidence="2" id="KW-0732">Signal</keyword>
<name>A0A9Q1FGH2_SYNKA</name>
<dbReference type="EMBL" id="JAINUF010000006">
    <property type="protein sequence ID" value="KAJ8357855.1"/>
    <property type="molecule type" value="Genomic_DNA"/>
</dbReference>
<reference evidence="3" key="1">
    <citation type="journal article" date="2023" name="Science">
        <title>Genome structures resolve the early diversification of teleost fishes.</title>
        <authorList>
            <person name="Parey E."/>
            <person name="Louis A."/>
            <person name="Montfort J."/>
            <person name="Bouchez O."/>
            <person name="Roques C."/>
            <person name="Iampietro C."/>
            <person name="Lluch J."/>
            <person name="Castinel A."/>
            <person name="Donnadieu C."/>
            <person name="Desvignes T."/>
            <person name="Floi Bucao C."/>
            <person name="Jouanno E."/>
            <person name="Wen M."/>
            <person name="Mejri S."/>
            <person name="Dirks R."/>
            <person name="Jansen H."/>
            <person name="Henkel C."/>
            <person name="Chen W.J."/>
            <person name="Zahm M."/>
            <person name="Cabau C."/>
            <person name="Klopp C."/>
            <person name="Thompson A.W."/>
            <person name="Robinson-Rechavi M."/>
            <person name="Braasch I."/>
            <person name="Lecointre G."/>
            <person name="Bobe J."/>
            <person name="Postlethwait J.H."/>
            <person name="Berthelot C."/>
            <person name="Roest Crollius H."/>
            <person name="Guiguen Y."/>
        </authorList>
    </citation>
    <scope>NUCLEOTIDE SEQUENCE</scope>
    <source>
        <strain evidence="3">WJC10195</strain>
    </source>
</reference>
<feature type="compositionally biased region" description="Polar residues" evidence="1">
    <location>
        <begin position="30"/>
        <end position="47"/>
    </location>
</feature>
<organism evidence="3 4">
    <name type="scientific">Synaphobranchus kaupii</name>
    <name type="common">Kaup's arrowtooth eel</name>
    <dbReference type="NCBI Taxonomy" id="118154"/>
    <lineage>
        <taxon>Eukaryota</taxon>
        <taxon>Metazoa</taxon>
        <taxon>Chordata</taxon>
        <taxon>Craniata</taxon>
        <taxon>Vertebrata</taxon>
        <taxon>Euteleostomi</taxon>
        <taxon>Actinopterygii</taxon>
        <taxon>Neopterygii</taxon>
        <taxon>Teleostei</taxon>
        <taxon>Anguilliformes</taxon>
        <taxon>Synaphobranchidae</taxon>
        <taxon>Synaphobranchus</taxon>
    </lineage>
</organism>
<evidence type="ECO:0000256" key="1">
    <source>
        <dbReference type="SAM" id="MobiDB-lite"/>
    </source>
</evidence>
<dbReference type="Proteomes" id="UP001152622">
    <property type="component" value="Chromosome 6"/>
</dbReference>
<feature type="region of interest" description="Disordered" evidence="1">
    <location>
        <begin position="58"/>
        <end position="102"/>
    </location>
</feature>
<evidence type="ECO:0000313" key="3">
    <source>
        <dbReference type="EMBL" id="KAJ8357855.1"/>
    </source>
</evidence>
<feature type="signal peptide" evidence="2">
    <location>
        <begin position="1"/>
        <end position="24"/>
    </location>
</feature>
<feature type="region of interest" description="Disordered" evidence="1">
    <location>
        <begin position="28"/>
        <end position="47"/>
    </location>
</feature>
<accession>A0A9Q1FGH2</accession>
<gene>
    <name evidence="3" type="ORF">SKAU_G00206490</name>
</gene>
<dbReference type="AlphaFoldDB" id="A0A9Q1FGH2"/>
<evidence type="ECO:0000313" key="4">
    <source>
        <dbReference type="Proteomes" id="UP001152622"/>
    </source>
</evidence>
<keyword evidence="4" id="KW-1185">Reference proteome</keyword>
<comment type="caution">
    <text evidence="3">The sequence shown here is derived from an EMBL/GenBank/DDBJ whole genome shotgun (WGS) entry which is preliminary data.</text>
</comment>
<dbReference type="PROSITE" id="PS51257">
    <property type="entry name" value="PROKAR_LIPOPROTEIN"/>
    <property type="match status" value="1"/>
</dbReference>
<protein>
    <submittedName>
        <fullName evidence="3">Uncharacterized protein</fullName>
    </submittedName>
</protein>
<dbReference type="Gene3D" id="1.20.5.320">
    <property type="entry name" value="6-Phosphogluconate Dehydrogenase, domain 3"/>
    <property type="match status" value="1"/>
</dbReference>
<feature type="compositionally biased region" description="Pro residues" evidence="1">
    <location>
        <begin position="82"/>
        <end position="99"/>
    </location>
</feature>
<dbReference type="OrthoDB" id="6360045at2759"/>
<sequence>MPRGTALRGTLPVLLVLLISACTADELQGESPTFSNNTPESISSDTALVNPRNSWLVFKRNSNKGDNKRIKSPKKTSKHGIPGPPGPPGPQGPPGPAAPSPLEQDDLLKELRLRMKEVAVTTGPLEGFNQCQTQSSSSREDRTLTGAADATQPPFLGLPAHCQPAHRVRRRATQVCCPATGLCDGLCLHRVPLSQQHVSGSHVRIGDSGGVFSILVTGNTVSAGR</sequence>
<feature type="chain" id="PRO_5040218845" evidence="2">
    <location>
        <begin position="25"/>
        <end position="225"/>
    </location>
</feature>
<proteinExistence type="predicted"/>